<keyword evidence="3" id="KW-0804">Transcription</keyword>
<dbReference type="EMBL" id="WCUQ01000012">
    <property type="protein sequence ID" value="KAB4121719.1"/>
    <property type="molecule type" value="Genomic_DNA"/>
</dbReference>
<accession>A0A6I0JKA1</accession>
<evidence type="ECO:0000313" key="9">
    <source>
        <dbReference type="Proteomes" id="UP000434462"/>
    </source>
</evidence>
<evidence type="ECO:0000313" key="12">
    <source>
        <dbReference type="Proteomes" id="UP000466952"/>
    </source>
</evidence>
<dbReference type="SUPFAM" id="SSF46689">
    <property type="entry name" value="Homeodomain-like"/>
    <property type="match status" value="2"/>
</dbReference>
<feature type="domain" description="HTH araC/xylS-type" evidence="4">
    <location>
        <begin position="180"/>
        <end position="278"/>
    </location>
</feature>
<dbReference type="SMART" id="SM00342">
    <property type="entry name" value="HTH_ARAC"/>
    <property type="match status" value="1"/>
</dbReference>
<gene>
    <name evidence="8" type="ORF">GAP55_14340</name>
    <name evidence="5" type="ORF">GAQ70_16990</name>
    <name evidence="6" type="ORF">GAQ72_15315</name>
    <name evidence="7" type="ORF">GAQ75_18705</name>
</gene>
<dbReference type="InterPro" id="IPR050959">
    <property type="entry name" value="MarA-like"/>
</dbReference>
<evidence type="ECO:0000256" key="2">
    <source>
        <dbReference type="ARBA" id="ARBA00023125"/>
    </source>
</evidence>
<dbReference type="InterPro" id="IPR018060">
    <property type="entry name" value="HTH_AraC"/>
</dbReference>
<evidence type="ECO:0000256" key="1">
    <source>
        <dbReference type="ARBA" id="ARBA00023015"/>
    </source>
</evidence>
<dbReference type="PROSITE" id="PS01124">
    <property type="entry name" value="HTH_ARAC_FAMILY_2"/>
    <property type="match status" value="1"/>
</dbReference>
<proteinExistence type="predicted"/>
<dbReference type="Proteomes" id="UP000466952">
    <property type="component" value="Unassembled WGS sequence"/>
</dbReference>
<name>A0A6I0JKA1_BACUN</name>
<evidence type="ECO:0000313" key="6">
    <source>
        <dbReference type="EMBL" id="KAB4113721.1"/>
    </source>
</evidence>
<evidence type="ECO:0000256" key="3">
    <source>
        <dbReference type="ARBA" id="ARBA00023163"/>
    </source>
</evidence>
<evidence type="ECO:0000313" key="8">
    <source>
        <dbReference type="EMBL" id="KAB4211045.1"/>
    </source>
</evidence>
<evidence type="ECO:0000313" key="5">
    <source>
        <dbReference type="EMBL" id="KAB4108051.1"/>
    </source>
</evidence>
<dbReference type="PANTHER" id="PTHR47504:SF5">
    <property type="entry name" value="RIGHT ORIGIN-BINDING PROTEIN"/>
    <property type="match status" value="1"/>
</dbReference>
<keyword evidence="1" id="KW-0805">Transcription regulation</keyword>
<comment type="caution">
    <text evidence="5">The sequence shown here is derived from an EMBL/GenBank/DDBJ whole genome shotgun (WGS) entry which is preliminary data.</text>
</comment>
<protein>
    <submittedName>
        <fullName evidence="5">Helix-turn-helix transcriptional regulator</fullName>
    </submittedName>
</protein>
<organism evidence="5 11">
    <name type="scientific">Bacteroides uniformis</name>
    <dbReference type="NCBI Taxonomy" id="820"/>
    <lineage>
        <taxon>Bacteria</taxon>
        <taxon>Pseudomonadati</taxon>
        <taxon>Bacteroidota</taxon>
        <taxon>Bacteroidia</taxon>
        <taxon>Bacteroidales</taxon>
        <taxon>Bacteroidaceae</taxon>
        <taxon>Bacteroides</taxon>
    </lineage>
</organism>
<dbReference type="GO" id="GO:0043565">
    <property type="term" value="F:sequence-specific DNA binding"/>
    <property type="evidence" value="ECO:0007669"/>
    <property type="project" value="InterPro"/>
</dbReference>
<dbReference type="PANTHER" id="PTHR47504">
    <property type="entry name" value="RIGHT ORIGIN-BINDING PROTEIN"/>
    <property type="match status" value="1"/>
</dbReference>
<dbReference type="EMBL" id="WCTR01000010">
    <property type="protein sequence ID" value="KAB4211045.1"/>
    <property type="molecule type" value="Genomic_DNA"/>
</dbReference>
<dbReference type="Proteomes" id="UP000441711">
    <property type="component" value="Unassembled WGS sequence"/>
</dbReference>
<reference evidence="9 10" key="1">
    <citation type="journal article" date="2019" name="Nat. Med.">
        <title>A library of human gut bacterial isolates paired with longitudinal multiomics data enables mechanistic microbiome research.</title>
        <authorList>
            <person name="Poyet M."/>
            <person name="Groussin M."/>
            <person name="Gibbons S.M."/>
            <person name="Avila-Pacheco J."/>
            <person name="Jiang X."/>
            <person name="Kearney S.M."/>
            <person name="Perrotta A.R."/>
            <person name="Berdy B."/>
            <person name="Zhao S."/>
            <person name="Lieberman T.D."/>
            <person name="Swanson P.K."/>
            <person name="Smith M."/>
            <person name="Roesemann S."/>
            <person name="Alexander J.E."/>
            <person name="Rich S.A."/>
            <person name="Livny J."/>
            <person name="Vlamakis H."/>
            <person name="Clish C."/>
            <person name="Bullock K."/>
            <person name="Deik A."/>
            <person name="Scott J."/>
            <person name="Pierce K.A."/>
            <person name="Xavier R.J."/>
            <person name="Alm E.J."/>
        </authorList>
    </citation>
    <scope>NUCLEOTIDE SEQUENCE [LARGE SCALE GENOMIC DNA]</scope>
    <source>
        <strain evidence="8 12">BIOML-A11</strain>
        <strain evidence="5 11">BIOML-A36</strain>
        <strain evidence="7 10">BIOML-A37</strain>
        <strain evidence="6 9">BIOML-A38</strain>
    </source>
</reference>
<dbReference type="Proteomes" id="UP000434462">
    <property type="component" value="Unassembled WGS sequence"/>
</dbReference>
<dbReference type="GO" id="GO:0003700">
    <property type="term" value="F:DNA-binding transcription factor activity"/>
    <property type="evidence" value="ECO:0007669"/>
    <property type="project" value="InterPro"/>
</dbReference>
<dbReference type="Pfam" id="PF12833">
    <property type="entry name" value="HTH_18"/>
    <property type="match status" value="1"/>
</dbReference>
<dbReference type="InterPro" id="IPR009057">
    <property type="entry name" value="Homeodomain-like_sf"/>
</dbReference>
<dbReference type="EMBL" id="WCUR01000063">
    <property type="protein sequence ID" value="KAB4113721.1"/>
    <property type="molecule type" value="Genomic_DNA"/>
</dbReference>
<evidence type="ECO:0000259" key="4">
    <source>
        <dbReference type="PROSITE" id="PS01124"/>
    </source>
</evidence>
<dbReference type="AlphaFoldDB" id="A0A6I0JKA1"/>
<dbReference type="Proteomes" id="UP000438773">
    <property type="component" value="Unassembled WGS sequence"/>
</dbReference>
<evidence type="ECO:0000313" key="10">
    <source>
        <dbReference type="Proteomes" id="UP000438773"/>
    </source>
</evidence>
<sequence>MNMKCNQKYNLCDENPTDCHFELKTFVQGTTAHNDDSNINYLIYCQSGHARILSSFFYNEILCAGEIMFISRQSECSGIALSDITVLVHKFNNTICQSEKCILNYLYSHRYIQSKIYCCKLIVPESLQILMNGIISYITDETYDSELWYIKHKELIWGFTRYYGAEELRSFFHPMTDEQVPFRSLVITHYRKANNTVELAELCGYGVHTFRRIFKNEFGTSVYQWLIQKRAEHIKYRLSMSYIPLSDIIDEFNFSSAQHFNSFCKQYLGDTPGNLRKENNTSTK</sequence>
<dbReference type="Gene3D" id="1.10.10.60">
    <property type="entry name" value="Homeodomain-like"/>
    <property type="match status" value="1"/>
</dbReference>
<keyword evidence="2" id="KW-0238">DNA-binding</keyword>
<dbReference type="EMBL" id="WCUP01000012">
    <property type="protein sequence ID" value="KAB4108051.1"/>
    <property type="molecule type" value="Genomic_DNA"/>
</dbReference>
<evidence type="ECO:0000313" key="11">
    <source>
        <dbReference type="Proteomes" id="UP000441711"/>
    </source>
</evidence>
<evidence type="ECO:0000313" key="7">
    <source>
        <dbReference type="EMBL" id="KAB4121719.1"/>
    </source>
</evidence>